<organism evidence="4 5">
    <name type="scientific">Lymnaea stagnalis</name>
    <name type="common">Great pond snail</name>
    <name type="synonym">Helix stagnalis</name>
    <dbReference type="NCBI Taxonomy" id="6523"/>
    <lineage>
        <taxon>Eukaryota</taxon>
        <taxon>Metazoa</taxon>
        <taxon>Spiralia</taxon>
        <taxon>Lophotrochozoa</taxon>
        <taxon>Mollusca</taxon>
        <taxon>Gastropoda</taxon>
        <taxon>Heterobranchia</taxon>
        <taxon>Euthyneura</taxon>
        <taxon>Panpulmonata</taxon>
        <taxon>Hygrophila</taxon>
        <taxon>Lymnaeoidea</taxon>
        <taxon>Lymnaeidae</taxon>
        <taxon>Lymnaea</taxon>
    </lineage>
</organism>
<feature type="repeat" description="ANK" evidence="3">
    <location>
        <begin position="68"/>
        <end position="100"/>
    </location>
</feature>
<sequence>MRSPLHTAALHGKTDTVLYLVQHCGYKPDERDSCGVTPLMDALRAGHLDAANFLIDYHKADVSLEDKVGRQPIHLVAQSGQVLALEFIVSLGLSVNVRSSGKGETPLHLAAKEGHDNMALKLLQTGAEIDAQDTTGRTALHYATAAQHGDMITVLHSYSAKSLKDNCGRLPENLSSREIVKDSCMTKFTPGVQTEAPNLLF</sequence>
<dbReference type="InterPro" id="IPR036770">
    <property type="entry name" value="Ankyrin_rpt-contain_sf"/>
</dbReference>
<dbReference type="AlphaFoldDB" id="A0AAV2HHA6"/>
<gene>
    <name evidence="4" type="ORF">GSLYS_00005616001</name>
</gene>
<dbReference type="InterPro" id="IPR002110">
    <property type="entry name" value="Ankyrin_rpt"/>
</dbReference>
<dbReference type="Pfam" id="PF12796">
    <property type="entry name" value="Ank_2"/>
    <property type="match status" value="2"/>
</dbReference>
<reference evidence="4 5" key="1">
    <citation type="submission" date="2024-04" db="EMBL/GenBank/DDBJ databases">
        <authorList>
            <consortium name="Genoscope - CEA"/>
            <person name="William W."/>
        </authorList>
    </citation>
    <scope>NUCLEOTIDE SEQUENCE [LARGE SCALE GENOMIC DNA]</scope>
</reference>
<dbReference type="SUPFAM" id="SSF48403">
    <property type="entry name" value="Ankyrin repeat"/>
    <property type="match status" value="1"/>
</dbReference>
<comment type="caution">
    <text evidence="4">The sequence shown here is derived from an EMBL/GenBank/DDBJ whole genome shotgun (WGS) entry which is preliminary data.</text>
</comment>
<dbReference type="SMART" id="SM00248">
    <property type="entry name" value="ANK"/>
    <property type="match status" value="5"/>
</dbReference>
<keyword evidence="2 3" id="KW-0040">ANK repeat</keyword>
<dbReference type="PANTHER" id="PTHR24198:SF185">
    <property type="entry name" value="ANKYRIN-3"/>
    <property type="match status" value="1"/>
</dbReference>
<keyword evidence="1" id="KW-0677">Repeat</keyword>
<dbReference type="EMBL" id="CAXITT010000091">
    <property type="protein sequence ID" value="CAL1531521.1"/>
    <property type="molecule type" value="Genomic_DNA"/>
</dbReference>
<keyword evidence="5" id="KW-1185">Reference proteome</keyword>
<name>A0AAV2HHA6_LYMST</name>
<dbReference type="PROSITE" id="PS50088">
    <property type="entry name" value="ANK_REPEAT"/>
    <property type="match status" value="2"/>
</dbReference>
<dbReference type="PANTHER" id="PTHR24198">
    <property type="entry name" value="ANKYRIN REPEAT AND PROTEIN KINASE DOMAIN-CONTAINING PROTEIN"/>
    <property type="match status" value="1"/>
</dbReference>
<dbReference type="Gene3D" id="1.25.40.20">
    <property type="entry name" value="Ankyrin repeat-containing domain"/>
    <property type="match status" value="1"/>
</dbReference>
<dbReference type="Proteomes" id="UP001497497">
    <property type="component" value="Unassembled WGS sequence"/>
</dbReference>
<evidence type="ECO:0000313" key="5">
    <source>
        <dbReference type="Proteomes" id="UP001497497"/>
    </source>
</evidence>
<evidence type="ECO:0000313" key="4">
    <source>
        <dbReference type="EMBL" id="CAL1531521.1"/>
    </source>
</evidence>
<protein>
    <submittedName>
        <fullName evidence="4">Uncharacterized protein</fullName>
    </submittedName>
</protein>
<dbReference type="GO" id="GO:0005737">
    <property type="term" value="C:cytoplasm"/>
    <property type="evidence" value="ECO:0007669"/>
    <property type="project" value="TreeGrafter"/>
</dbReference>
<evidence type="ECO:0000256" key="1">
    <source>
        <dbReference type="ARBA" id="ARBA00022737"/>
    </source>
</evidence>
<dbReference type="PROSITE" id="PS50297">
    <property type="entry name" value="ANK_REP_REGION"/>
    <property type="match status" value="1"/>
</dbReference>
<accession>A0AAV2HHA6</accession>
<evidence type="ECO:0000256" key="2">
    <source>
        <dbReference type="ARBA" id="ARBA00023043"/>
    </source>
</evidence>
<feature type="repeat" description="ANK" evidence="3">
    <location>
        <begin position="102"/>
        <end position="134"/>
    </location>
</feature>
<proteinExistence type="predicted"/>
<evidence type="ECO:0000256" key="3">
    <source>
        <dbReference type="PROSITE-ProRule" id="PRU00023"/>
    </source>
</evidence>